<sequence length="37" mass="4030">MAASQHSGRSAQPWLIPRLFFSGFLLTLKNPGSGLQD</sequence>
<proteinExistence type="predicted"/>
<dbReference type="EMBL" id="FNYE01000055">
    <property type="protein sequence ID" value="SEK11985.1"/>
    <property type="molecule type" value="Genomic_DNA"/>
</dbReference>
<gene>
    <name evidence="1" type="ORF">SAMN05192539_10559</name>
</gene>
<name>A0A1H7EMR1_9BURK</name>
<keyword evidence="2" id="KW-1185">Reference proteome</keyword>
<accession>A0A1H7EMR1</accession>
<evidence type="ECO:0000313" key="1">
    <source>
        <dbReference type="EMBL" id="SEK11985.1"/>
    </source>
</evidence>
<dbReference type="AlphaFoldDB" id="A0A1H7EMR1"/>
<dbReference type="Proteomes" id="UP000198866">
    <property type="component" value="Unassembled WGS sequence"/>
</dbReference>
<evidence type="ECO:0000313" key="2">
    <source>
        <dbReference type="Proteomes" id="UP000198866"/>
    </source>
</evidence>
<protein>
    <submittedName>
        <fullName evidence="1">Uncharacterized protein</fullName>
    </submittedName>
</protein>
<reference evidence="2" key="1">
    <citation type="submission" date="2016-10" db="EMBL/GenBank/DDBJ databases">
        <authorList>
            <person name="Varghese N."/>
            <person name="Submissions S."/>
        </authorList>
    </citation>
    <scope>NUCLEOTIDE SEQUENCE [LARGE SCALE GENOMIC DNA]</scope>
    <source>
        <strain evidence="2">LMG 26031</strain>
    </source>
</reference>
<organism evidence="1 2">
    <name type="scientific">Paraburkholderia diazotrophica</name>
    <dbReference type="NCBI Taxonomy" id="667676"/>
    <lineage>
        <taxon>Bacteria</taxon>
        <taxon>Pseudomonadati</taxon>
        <taxon>Pseudomonadota</taxon>
        <taxon>Betaproteobacteria</taxon>
        <taxon>Burkholderiales</taxon>
        <taxon>Burkholderiaceae</taxon>
        <taxon>Paraburkholderia</taxon>
    </lineage>
</organism>